<evidence type="ECO:0000313" key="7">
    <source>
        <dbReference type="EMBL" id="TDL85006.1"/>
    </source>
</evidence>
<protein>
    <submittedName>
        <fullName evidence="7">Sugar ABC transporter permease</fullName>
    </submittedName>
</protein>
<sequence length="285" mass="32282">MRTHNNAAWWFAVPAFSLLLLVGLIPIVAVFNFSLFDIFTLEDRYWVGLDWYRELTVSVDLYKALGRSVLFSTLVVLIQFPLGIGIALMMRRGSIQTTAMLMLLAIPLVVPWNMIPIVWTTLVNPDFGVLGQFFGWIGWDFDYKFNALHTWMLILTVDTWHWVGLVAILAYSGRSSIPNAYFHAAVIDGASRRAVFWHIELPKMRAVLLMALLLRVMDSLMIYTEAFAINAGGPNGATTFLSLDLGEDINAFNYGPAAARSVIYFLFVLLLAWNFRRMMQRAEAA</sequence>
<dbReference type="GO" id="GO:0055085">
    <property type="term" value="P:transmembrane transport"/>
    <property type="evidence" value="ECO:0007669"/>
    <property type="project" value="InterPro"/>
</dbReference>
<evidence type="ECO:0000313" key="8">
    <source>
        <dbReference type="Proteomes" id="UP000294562"/>
    </source>
</evidence>
<organism evidence="7 8">
    <name type="scientific">Meridianimarinicoccus aquatilis</name>
    <dbReference type="NCBI Taxonomy" id="2552766"/>
    <lineage>
        <taxon>Bacteria</taxon>
        <taxon>Pseudomonadati</taxon>
        <taxon>Pseudomonadota</taxon>
        <taxon>Alphaproteobacteria</taxon>
        <taxon>Rhodobacterales</taxon>
        <taxon>Paracoccaceae</taxon>
        <taxon>Meridianimarinicoccus</taxon>
    </lineage>
</organism>
<dbReference type="AlphaFoldDB" id="A0A4R6AS97"/>
<proteinExistence type="inferred from homology"/>
<comment type="caution">
    <text evidence="7">The sequence shown here is derived from an EMBL/GenBank/DDBJ whole genome shotgun (WGS) entry which is preliminary data.</text>
</comment>
<feature type="transmembrane region" description="Helical" evidence="5">
    <location>
        <begin position="206"/>
        <end position="231"/>
    </location>
</feature>
<evidence type="ECO:0000256" key="4">
    <source>
        <dbReference type="ARBA" id="ARBA00023136"/>
    </source>
</evidence>
<keyword evidence="4 5" id="KW-0472">Membrane</keyword>
<dbReference type="RefSeq" id="WP_133343983.1">
    <property type="nucleotide sequence ID" value="NZ_SMZO01000052.1"/>
</dbReference>
<comment type="similarity">
    <text evidence="5">Belongs to the binding-protein-dependent transport system permease family.</text>
</comment>
<dbReference type="GO" id="GO:0005886">
    <property type="term" value="C:plasma membrane"/>
    <property type="evidence" value="ECO:0007669"/>
    <property type="project" value="UniProtKB-SubCell"/>
</dbReference>
<dbReference type="Proteomes" id="UP000294562">
    <property type="component" value="Unassembled WGS sequence"/>
</dbReference>
<dbReference type="PANTHER" id="PTHR43759">
    <property type="entry name" value="TREHALOSE TRANSPORT SYSTEM PERMEASE PROTEIN SUGA"/>
    <property type="match status" value="1"/>
</dbReference>
<keyword evidence="5" id="KW-0813">Transport</keyword>
<feature type="transmembrane region" description="Helical" evidence="5">
    <location>
        <begin position="7"/>
        <end position="31"/>
    </location>
</feature>
<feature type="transmembrane region" description="Helical" evidence="5">
    <location>
        <begin position="148"/>
        <end position="171"/>
    </location>
</feature>
<evidence type="ECO:0000259" key="6">
    <source>
        <dbReference type="PROSITE" id="PS50928"/>
    </source>
</evidence>
<keyword evidence="3 5" id="KW-1133">Transmembrane helix</keyword>
<accession>A0A4R6AS97</accession>
<dbReference type="Pfam" id="PF00528">
    <property type="entry name" value="BPD_transp_1"/>
    <property type="match status" value="1"/>
</dbReference>
<comment type="subcellular location">
    <subcellularLocation>
        <location evidence="1 5">Cell membrane</location>
        <topology evidence="1 5">Multi-pass membrane protein</topology>
    </subcellularLocation>
</comment>
<evidence type="ECO:0000256" key="5">
    <source>
        <dbReference type="RuleBase" id="RU363032"/>
    </source>
</evidence>
<dbReference type="InterPro" id="IPR000515">
    <property type="entry name" value="MetI-like"/>
</dbReference>
<dbReference type="PANTHER" id="PTHR43759:SF1">
    <property type="entry name" value="GLUCOSE IMPORT SYSTEM PERMEASE PROTEIN GLCT"/>
    <property type="match status" value="1"/>
</dbReference>
<feature type="domain" description="ABC transmembrane type-1" evidence="6">
    <location>
        <begin position="65"/>
        <end position="275"/>
    </location>
</feature>
<dbReference type="EMBL" id="SMZO01000052">
    <property type="protein sequence ID" value="TDL85006.1"/>
    <property type="molecule type" value="Genomic_DNA"/>
</dbReference>
<feature type="transmembrane region" description="Helical" evidence="5">
    <location>
        <begin position="101"/>
        <end position="122"/>
    </location>
</feature>
<dbReference type="PROSITE" id="PS50928">
    <property type="entry name" value="ABC_TM1"/>
    <property type="match status" value="1"/>
</dbReference>
<evidence type="ECO:0000256" key="2">
    <source>
        <dbReference type="ARBA" id="ARBA00022692"/>
    </source>
</evidence>
<dbReference type="OrthoDB" id="9785347at2"/>
<dbReference type="InterPro" id="IPR052730">
    <property type="entry name" value="Sugar_ABC_transporter"/>
</dbReference>
<keyword evidence="8" id="KW-1185">Reference proteome</keyword>
<name>A0A4R6AS97_9RHOB</name>
<feature type="transmembrane region" description="Helical" evidence="5">
    <location>
        <begin position="251"/>
        <end position="273"/>
    </location>
</feature>
<keyword evidence="2 5" id="KW-0812">Transmembrane</keyword>
<dbReference type="SUPFAM" id="SSF161098">
    <property type="entry name" value="MetI-like"/>
    <property type="match status" value="1"/>
</dbReference>
<feature type="transmembrane region" description="Helical" evidence="5">
    <location>
        <begin position="69"/>
        <end position="89"/>
    </location>
</feature>
<dbReference type="InterPro" id="IPR035906">
    <property type="entry name" value="MetI-like_sf"/>
</dbReference>
<evidence type="ECO:0000256" key="3">
    <source>
        <dbReference type="ARBA" id="ARBA00022989"/>
    </source>
</evidence>
<gene>
    <name evidence="7" type="ORF">E2L05_16575</name>
</gene>
<dbReference type="Gene3D" id="1.10.3720.10">
    <property type="entry name" value="MetI-like"/>
    <property type="match status" value="1"/>
</dbReference>
<reference evidence="7 8" key="1">
    <citation type="submission" date="2019-03" db="EMBL/GenBank/DDBJ databases">
        <title>Rhodobacteraceae bacterium SM1902, a new member of the family Rhodobacteraceae isolated from Yantai.</title>
        <authorList>
            <person name="Sun Y."/>
        </authorList>
    </citation>
    <scope>NUCLEOTIDE SEQUENCE [LARGE SCALE GENOMIC DNA]</scope>
    <source>
        <strain evidence="7 8">SM1902</strain>
    </source>
</reference>
<dbReference type="CDD" id="cd06261">
    <property type="entry name" value="TM_PBP2"/>
    <property type="match status" value="1"/>
</dbReference>
<evidence type="ECO:0000256" key="1">
    <source>
        <dbReference type="ARBA" id="ARBA00004651"/>
    </source>
</evidence>